<protein>
    <submittedName>
        <fullName evidence="1">Uncharacterized protein</fullName>
    </submittedName>
</protein>
<reference evidence="1 2" key="1">
    <citation type="submission" date="2016-10" db="EMBL/GenBank/DDBJ databases">
        <title>Comparative genomics of Pseudomonas syringae.</title>
        <authorList>
            <person name="Hulin M.T."/>
        </authorList>
    </citation>
    <scope>NUCLEOTIDE SEQUENCE [LARGE SCALE GENOMIC DNA]</scope>
    <source>
        <strain evidence="2">R2-5255</strain>
    </source>
</reference>
<keyword evidence="2" id="KW-1185">Reference proteome</keyword>
<evidence type="ECO:0000313" key="2">
    <source>
        <dbReference type="Proteomes" id="UP000237477"/>
    </source>
</evidence>
<accession>A0ABX4YTT8</accession>
<organism evidence="1 2">
    <name type="scientific">Pseudomonas avellanae pv. morsprunorum</name>
    <dbReference type="NCBI Taxonomy" id="3380385"/>
    <lineage>
        <taxon>Bacteria</taxon>
        <taxon>Pseudomonadati</taxon>
        <taxon>Pseudomonadota</taxon>
        <taxon>Gammaproteobacteria</taxon>
        <taxon>Pseudomonadales</taxon>
        <taxon>Pseudomonadaceae</taxon>
        <taxon>Pseudomonas</taxon>
    </lineage>
</organism>
<gene>
    <name evidence="1" type="ORF">BKM26_21235</name>
</gene>
<comment type="caution">
    <text evidence="1">The sequence shown here is derived from an EMBL/GenBank/DDBJ whole genome shotgun (WGS) entry which is preliminary data.</text>
</comment>
<name>A0ABX4YTT8_9PSED</name>
<evidence type="ECO:0000313" key="1">
    <source>
        <dbReference type="EMBL" id="POC85994.1"/>
    </source>
</evidence>
<proteinExistence type="predicted"/>
<sequence length="70" mass="6986">MAGEMTAFVAMAVSGVTTVSAETVAIAAGMTTVVEAGAMAAIMDGADAAMVVAVIDSRNLRVYYNANAVN</sequence>
<dbReference type="Proteomes" id="UP000237477">
    <property type="component" value="Unassembled WGS sequence"/>
</dbReference>
<dbReference type="EMBL" id="MLEC01000041">
    <property type="protein sequence ID" value="POC85994.1"/>
    <property type="molecule type" value="Genomic_DNA"/>
</dbReference>